<evidence type="ECO:0000256" key="9">
    <source>
        <dbReference type="ARBA" id="ARBA00023232"/>
    </source>
</evidence>
<sequence length="435" mass="48184">MALKSWLPIPDDHEFSIENLPFGIFSTRLNPMPRPGIALGDYIVDLSALASNAVFQSLCPAQFPFSTLQQSTMNDFAALGRKTVNAIRLLVKDLFLETTSMLRDDQKLRAAVVVNTREEGVEAQMHLPFDTRDFTDFLNSRVHAKNTHSTSTTPININLRRIRFNPPRAFCGRVSSLIVSGTPIVRPMGHLVKNNGEAYAAASQEMDVEIEFGFFIGVGSQRFERISIQDAEEHIFGVVMLNDWSTRDIQKFEDHPFAAFNAKSFATTISPWVVTLDALAPFKIKPQAQDPLDIPPYLTDTEPNGTYDISINMSWTLDKEKETFNASTSNLQNAYWSFKQMLTHHAFGGCQMRTGDLIGTGTITGEEEDSICSLVEKTRDGKMAVETPAGNRRTYVADGDEVVFTAWGGNQGPEMAGKRVGFGQCSAVILPATPL</sequence>
<dbReference type="AlphaFoldDB" id="A0AAD6BU24"/>
<organism evidence="16 17">
    <name type="scientific">Penicillium daleae</name>
    <dbReference type="NCBI Taxonomy" id="63821"/>
    <lineage>
        <taxon>Eukaryota</taxon>
        <taxon>Fungi</taxon>
        <taxon>Dikarya</taxon>
        <taxon>Ascomycota</taxon>
        <taxon>Pezizomycotina</taxon>
        <taxon>Eurotiomycetes</taxon>
        <taxon>Eurotiomycetidae</taxon>
        <taxon>Eurotiales</taxon>
        <taxon>Aspergillaceae</taxon>
        <taxon>Penicillium</taxon>
    </lineage>
</organism>
<dbReference type="EMBL" id="JAPVEA010000009">
    <property type="protein sequence ID" value="KAJ5432101.1"/>
    <property type="molecule type" value="Genomic_DNA"/>
</dbReference>
<dbReference type="PANTHER" id="PTHR43069:SF2">
    <property type="entry name" value="FUMARYLACETOACETASE"/>
    <property type="match status" value="1"/>
</dbReference>
<dbReference type="Proteomes" id="UP001213681">
    <property type="component" value="Unassembled WGS sequence"/>
</dbReference>
<feature type="binding site" evidence="12">
    <location>
        <position position="243"/>
    </location>
    <ligand>
        <name>Mg(2+)</name>
        <dbReference type="ChEBI" id="CHEBI:18420"/>
    </ligand>
</feature>
<evidence type="ECO:0000256" key="5">
    <source>
        <dbReference type="ARBA" id="ARBA00022801"/>
    </source>
</evidence>
<evidence type="ECO:0000256" key="1">
    <source>
        <dbReference type="ARBA" id="ARBA00004782"/>
    </source>
</evidence>
<evidence type="ECO:0000256" key="2">
    <source>
        <dbReference type="ARBA" id="ARBA00010211"/>
    </source>
</evidence>
<comment type="caution">
    <text evidence="16">The sequence shown here is derived from an EMBL/GenBank/DDBJ whole genome shotgun (WGS) entry which is preliminary data.</text>
</comment>
<feature type="binding site" evidence="12">
    <location>
        <position position="209"/>
    </location>
    <ligand>
        <name>Ca(2+)</name>
        <dbReference type="ChEBI" id="CHEBI:29108"/>
    </ligand>
</feature>
<dbReference type="GO" id="GO:0046872">
    <property type="term" value="F:metal ion binding"/>
    <property type="evidence" value="ECO:0007669"/>
    <property type="project" value="UniProtKB-UniRule"/>
</dbReference>
<feature type="domain" description="Fumarylacetoacetase N-terminal" evidence="15">
    <location>
        <begin position="18"/>
        <end position="128"/>
    </location>
</feature>
<dbReference type="GO" id="GO:1902000">
    <property type="term" value="P:homogentisate catabolic process"/>
    <property type="evidence" value="ECO:0007669"/>
    <property type="project" value="TreeGrafter"/>
</dbReference>
<dbReference type="GeneID" id="81604882"/>
<feature type="binding site" evidence="12">
    <location>
        <position position="136"/>
    </location>
    <ligand>
        <name>Ca(2+)</name>
        <dbReference type="ChEBI" id="CHEBI:29108"/>
    </ligand>
</feature>
<evidence type="ECO:0000259" key="14">
    <source>
        <dbReference type="Pfam" id="PF01557"/>
    </source>
</evidence>
<dbReference type="EC" id="3.7.1.2" evidence="3 13"/>
<evidence type="ECO:0000256" key="7">
    <source>
        <dbReference type="ARBA" id="ARBA00022842"/>
    </source>
</evidence>
<feature type="binding site" evidence="12">
    <location>
        <position position="243"/>
    </location>
    <ligand>
        <name>Ca(2+)</name>
        <dbReference type="ChEBI" id="CHEBI:29108"/>
    </ligand>
</feature>
<feature type="binding site" evidence="12">
    <location>
        <position position="267"/>
    </location>
    <ligand>
        <name>Mg(2+)</name>
        <dbReference type="ChEBI" id="CHEBI:18420"/>
    </ligand>
</feature>
<dbReference type="RefSeq" id="XP_056759393.1">
    <property type="nucleotide sequence ID" value="XM_056914639.1"/>
</dbReference>
<accession>A0AAD6BU24</accession>
<dbReference type="Pfam" id="PF09298">
    <property type="entry name" value="FAA_hydrolase_N"/>
    <property type="match status" value="1"/>
</dbReference>
<feature type="binding site" evidence="12">
    <location>
        <position position="263"/>
    </location>
    <ligand>
        <name>Mg(2+)</name>
        <dbReference type="ChEBI" id="CHEBI:18420"/>
    </ligand>
</feature>
<dbReference type="SUPFAM" id="SSF63433">
    <property type="entry name" value="Fumarylacetoacetate hydrolase, FAH, N-terminal domain"/>
    <property type="match status" value="1"/>
</dbReference>
<evidence type="ECO:0000256" key="4">
    <source>
        <dbReference type="ARBA" id="ARBA00022723"/>
    </source>
</evidence>
<keyword evidence="4 12" id="KW-0479">Metal-binding</keyword>
<feature type="domain" description="Fumarylacetoacetase-like C-terminal" evidence="14">
    <location>
        <begin position="134"/>
        <end position="406"/>
    </location>
</feature>
<keyword evidence="7 12" id="KW-0460">Magnesium</keyword>
<evidence type="ECO:0000256" key="3">
    <source>
        <dbReference type="ARBA" id="ARBA00012094"/>
    </source>
</evidence>
<evidence type="ECO:0000256" key="12">
    <source>
        <dbReference type="PIRSR" id="PIRSR605959-3"/>
    </source>
</evidence>
<dbReference type="Gene3D" id="3.90.850.10">
    <property type="entry name" value="Fumarylacetoacetase-like, C-terminal domain"/>
    <property type="match status" value="1"/>
</dbReference>
<proteinExistence type="inferred from homology"/>
<keyword evidence="17" id="KW-1185">Reference proteome</keyword>
<dbReference type="InterPro" id="IPR036462">
    <property type="entry name" value="Fumarylacetoacetase_N_sf"/>
</dbReference>
<keyword evidence="9 13" id="KW-0585">Phenylalanine catabolism</keyword>
<dbReference type="NCBIfam" id="TIGR01266">
    <property type="entry name" value="fum_ac_acetase"/>
    <property type="match status" value="1"/>
</dbReference>
<dbReference type="PANTHER" id="PTHR43069">
    <property type="entry name" value="FUMARYLACETOACETASE"/>
    <property type="match status" value="1"/>
</dbReference>
<comment type="pathway">
    <text evidence="1 13">Amino-acid degradation; L-phenylalanine degradation; acetoacetate and fumarate from L-phenylalanine: step 6/6.</text>
</comment>
<evidence type="ECO:0000256" key="13">
    <source>
        <dbReference type="RuleBase" id="RU366008"/>
    </source>
</evidence>
<comment type="similarity">
    <text evidence="2 13">Belongs to the FAH family.</text>
</comment>
<evidence type="ECO:0000256" key="10">
    <source>
        <dbReference type="PIRSR" id="PIRSR605959-1"/>
    </source>
</evidence>
<protein>
    <recommendedName>
        <fullName evidence="3 13">Fumarylacetoacetase</fullName>
        <ecNumber evidence="3 13">3.7.1.2</ecNumber>
    </recommendedName>
    <alternativeName>
        <fullName evidence="13">Fumarylacetoacetate hydrolase</fullName>
    </alternativeName>
</protein>
<comment type="cofactor">
    <cofactor evidence="13">
        <name>Mg(2+)</name>
        <dbReference type="ChEBI" id="CHEBI:18420"/>
    </cofactor>
    <cofactor evidence="13">
        <name>Ca(2+)</name>
        <dbReference type="ChEBI" id="CHEBI:29108"/>
    </cofactor>
</comment>
<feature type="binding site" evidence="11">
    <location>
        <position position="362"/>
    </location>
    <ligand>
        <name>substrate</name>
    </ligand>
</feature>
<evidence type="ECO:0000256" key="11">
    <source>
        <dbReference type="PIRSR" id="PIRSR605959-2"/>
    </source>
</evidence>
<dbReference type="InterPro" id="IPR005959">
    <property type="entry name" value="Fumarylacetoacetase"/>
</dbReference>
<evidence type="ECO:0000313" key="16">
    <source>
        <dbReference type="EMBL" id="KAJ5432101.1"/>
    </source>
</evidence>
<dbReference type="GO" id="GO:0004334">
    <property type="term" value="F:fumarylacetoacetase activity"/>
    <property type="evidence" value="ECO:0007669"/>
    <property type="project" value="UniProtKB-UniRule"/>
</dbReference>
<dbReference type="InterPro" id="IPR036663">
    <property type="entry name" value="Fumarylacetoacetase_C_sf"/>
</dbReference>
<dbReference type="InterPro" id="IPR011234">
    <property type="entry name" value="Fumarylacetoacetase-like_C"/>
</dbReference>
<dbReference type="GO" id="GO:0006559">
    <property type="term" value="P:L-phenylalanine catabolic process"/>
    <property type="evidence" value="ECO:0007669"/>
    <property type="project" value="UniProtKB-UniRule"/>
</dbReference>
<comment type="catalytic activity">
    <reaction evidence="13">
        <text>4-fumarylacetoacetate + H2O = acetoacetate + fumarate + H(+)</text>
        <dbReference type="Rhea" id="RHEA:10244"/>
        <dbReference type="ChEBI" id="CHEBI:13705"/>
        <dbReference type="ChEBI" id="CHEBI:15377"/>
        <dbReference type="ChEBI" id="CHEBI:15378"/>
        <dbReference type="ChEBI" id="CHEBI:18034"/>
        <dbReference type="ChEBI" id="CHEBI:29806"/>
        <dbReference type="EC" id="3.7.1.2"/>
    </reaction>
</comment>
<reference evidence="16" key="1">
    <citation type="submission" date="2022-12" db="EMBL/GenBank/DDBJ databases">
        <authorList>
            <person name="Petersen C."/>
        </authorList>
    </citation>
    <scope>NUCLEOTIDE SEQUENCE</scope>
    <source>
        <strain evidence="16">IBT 16125</strain>
    </source>
</reference>
<feature type="active site" description="Proton acceptor" evidence="10">
    <location>
        <position position="143"/>
    </location>
</feature>
<feature type="binding site" evidence="12">
    <location>
        <position position="211"/>
    </location>
    <ligand>
        <name>Ca(2+)</name>
        <dbReference type="ChEBI" id="CHEBI:29108"/>
    </ligand>
</feature>
<feature type="binding site" evidence="11">
    <location>
        <position position="250"/>
    </location>
    <ligand>
        <name>substrate</name>
    </ligand>
</feature>
<name>A0AAD6BU24_9EURO</name>
<evidence type="ECO:0000256" key="8">
    <source>
        <dbReference type="ARBA" id="ARBA00022878"/>
    </source>
</evidence>
<dbReference type="Pfam" id="PF01557">
    <property type="entry name" value="FAA_hydrolase"/>
    <property type="match status" value="1"/>
</dbReference>
<dbReference type="Gene3D" id="2.30.30.230">
    <property type="entry name" value="Fumarylacetoacetase, N-terminal domain"/>
    <property type="match status" value="1"/>
</dbReference>
<keyword evidence="5 13" id="KW-0378">Hydrolase</keyword>
<keyword evidence="6 12" id="KW-0106">Calcium</keyword>
<dbReference type="SUPFAM" id="SSF56529">
    <property type="entry name" value="FAH"/>
    <property type="match status" value="1"/>
</dbReference>
<evidence type="ECO:0000256" key="6">
    <source>
        <dbReference type="ARBA" id="ARBA00022837"/>
    </source>
</evidence>
<reference evidence="16" key="2">
    <citation type="journal article" date="2023" name="IMA Fungus">
        <title>Comparative genomic study of the Penicillium genus elucidates a diverse pangenome and 15 lateral gene transfer events.</title>
        <authorList>
            <person name="Petersen C."/>
            <person name="Sorensen T."/>
            <person name="Nielsen M.R."/>
            <person name="Sondergaard T.E."/>
            <person name="Sorensen J.L."/>
            <person name="Fitzpatrick D.A."/>
            <person name="Frisvad J.C."/>
            <person name="Nielsen K.L."/>
        </authorList>
    </citation>
    <scope>NUCLEOTIDE SEQUENCE</scope>
    <source>
        <strain evidence="16">IBT 16125</strain>
    </source>
</reference>
<dbReference type="InterPro" id="IPR015377">
    <property type="entry name" value="Fumarylacetoacetase_N"/>
</dbReference>
<evidence type="ECO:0000313" key="17">
    <source>
        <dbReference type="Proteomes" id="UP001213681"/>
    </source>
</evidence>
<dbReference type="GO" id="GO:0006572">
    <property type="term" value="P:L-tyrosine catabolic process"/>
    <property type="evidence" value="ECO:0007669"/>
    <property type="project" value="UniProtKB-UniRule"/>
</dbReference>
<keyword evidence="8 13" id="KW-0828">Tyrosine catabolism</keyword>
<evidence type="ECO:0000259" key="15">
    <source>
        <dbReference type="Pfam" id="PF09298"/>
    </source>
</evidence>
<gene>
    <name evidence="16" type="ORF">N7458_011257</name>
</gene>